<feature type="compositionally biased region" description="Pro residues" evidence="1">
    <location>
        <begin position="17"/>
        <end position="31"/>
    </location>
</feature>
<accession>A0A6G4XVW2</accession>
<comment type="caution">
    <text evidence="3">The sequence shown here is derived from an EMBL/GenBank/DDBJ whole genome shotgun (WGS) entry which is preliminary data.</text>
</comment>
<feature type="transmembrane region" description="Helical" evidence="2">
    <location>
        <begin position="47"/>
        <end position="68"/>
    </location>
</feature>
<sequence>MRPPDAPAAEQPAPAELAPPPPHMAPGPTFPVRPYRSALIKRPVPGGFSTVTLMTVVTAPAVLAAAALRPGGRGRSSRA</sequence>
<gene>
    <name evidence="3" type="ORF">G6045_37535</name>
</gene>
<proteinExistence type="predicted"/>
<protein>
    <submittedName>
        <fullName evidence="3">Uncharacterized protein</fullName>
    </submittedName>
</protein>
<feature type="region of interest" description="Disordered" evidence="1">
    <location>
        <begin position="1"/>
        <end position="33"/>
    </location>
</feature>
<keyword evidence="4" id="KW-1185">Reference proteome</keyword>
<reference evidence="3 4" key="1">
    <citation type="submission" date="2020-02" db="EMBL/GenBank/DDBJ databases">
        <title>Whole-genome analyses of novel actinobacteria.</title>
        <authorList>
            <person name="Sahin N."/>
            <person name="Tokatli A."/>
        </authorList>
    </citation>
    <scope>NUCLEOTIDE SEQUENCE [LARGE SCALE GENOMIC DNA]</scope>
    <source>
        <strain evidence="3 4">YC504</strain>
    </source>
</reference>
<feature type="compositionally biased region" description="Low complexity" evidence="1">
    <location>
        <begin position="7"/>
        <end position="16"/>
    </location>
</feature>
<evidence type="ECO:0000256" key="2">
    <source>
        <dbReference type="SAM" id="Phobius"/>
    </source>
</evidence>
<evidence type="ECO:0000313" key="3">
    <source>
        <dbReference type="EMBL" id="NGO81322.1"/>
    </source>
</evidence>
<keyword evidence="2" id="KW-1133">Transmembrane helix</keyword>
<name>A0A6G4XVW2_9ACTN</name>
<keyword evidence="2" id="KW-0472">Membrane</keyword>
<evidence type="ECO:0000313" key="4">
    <source>
        <dbReference type="Proteomes" id="UP000481109"/>
    </source>
</evidence>
<evidence type="ECO:0000256" key="1">
    <source>
        <dbReference type="SAM" id="MobiDB-lite"/>
    </source>
</evidence>
<keyword evidence="2" id="KW-0812">Transmembrane</keyword>
<organism evidence="3 4">
    <name type="scientific">Streptomyces mesophilus</name>
    <dbReference type="NCBI Taxonomy" id="1775132"/>
    <lineage>
        <taxon>Bacteria</taxon>
        <taxon>Bacillati</taxon>
        <taxon>Actinomycetota</taxon>
        <taxon>Actinomycetes</taxon>
        <taxon>Kitasatosporales</taxon>
        <taxon>Streptomycetaceae</taxon>
        <taxon>Streptomyces</taxon>
    </lineage>
</organism>
<dbReference type="AlphaFoldDB" id="A0A6G4XVW2"/>
<dbReference type="Proteomes" id="UP000481109">
    <property type="component" value="Unassembled WGS sequence"/>
</dbReference>
<dbReference type="EMBL" id="JAAKZW010000310">
    <property type="protein sequence ID" value="NGO81322.1"/>
    <property type="molecule type" value="Genomic_DNA"/>
</dbReference>